<dbReference type="Pfam" id="PF04203">
    <property type="entry name" value="Sortase"/>
    <property type="match status" value="1"/>
</dbReference>
<dbReference type="InterPro" id="IPR005754">
    <property type="entry name" value="Sortase"/>
</dbReference>
<evidence type="ECO:0000256" key="1">
    <source>
        <dbReference type="ARBA" id="ARBA00022801"/>
    </source>
</evidence>
<dbReference type="GO" id="GO:0016787">
    <property type="term" value="F:hydrolase activity"/>
    <property type="evidence" value="ECO:0007669"/>
    <property type="project" value="UniProtKB-KW"/>
</dbReference>
<evidence type="ECO:0000313" key="3">
    <source>
        <dbReference type="Proteomes" id="UP000034913"/>
    </source>
</evidence>
<dbReference type="InterPro" id="IPR023365">
    <property type="entry name" value="Sortase_dom-sf"/>
</dbReference>
<keyword evidence="1" id="KW-0378">Hydrolase</keyword>
<reference evidence="2 3" key="1">
    <citation type="journal article" date="2015" name="Nature">
        <title>rRNA introns, odd ribosomes, and small enigmatic genomes across a large radiation of phyla.</title>
        <authorList>
            <person name="Brown C.T."/>
            <person name="Hug L.A."/>
            <person name="Thomas B.C."/>
            <person name="Sharon I."/>
            <person name="Castelle C.J."/>
            <person name="Singh A."/>
            <person name="Wilkins M.J."/>
            <person name="Williams K.H."/>
            <person name="Banfield J.F."/>
        </authorList>
    </citation>
    <scope>NUCLEOTIDE SEQUENCE [LARGE SCALE GENOMIC DNA]</scope>
</reference>
<dbReference type="SUPFAM" id="SSF63817">
    <property type="entry name" value="Sortase"/>
    <property type="match status" value="1"/>
</dbReference>
<comment type="caution">
    <text evidence="2">The sequence shown here is derived from an EMBL/GenBank/DDBJ whole genome shotgun (WGS) entry which is preliminary data.</text>
</comment>
<sequence length="174" mass="19009">TKAQITLEPTPTPTPTPLIFPAEQVEAGQVTLTIPKLNVEVQVAVAEEEAGPEGLVFSTSENPLWISNWGSEIGAEGVAWIYGHRQWGPVPKIFTDLDKLEAGDQIFLAGNGETLTFTVIEVIVVSGEPDIFWASFFAHDDAALRNGERQVALFTCHPWGTDDQRLIVFAQLIP</sequence>
<protein>
    <recommendedName>
        <fullName evidence="4">Sortase</fullName>
    </recommendedName>
</protein>
<dbReference type="AlphaFoldDB" id="A0A0G1X515"/>
<evidence type="ECO:0000313" key="2">
    <source>
        <dbReference type="EMBL" id="KKW26223.1"/>
    </source>
</evidence>
<dbReference type="Proteomes" id="UP000034913">
    <property type="component" value="Unassembled WGS sequence"/>
</dbReference>
<feature type="non-terminal residue" evidence="2">
    <location>
        <position position="1"/>
    </location>
</feature>
<gene>
    <name evidence="2" type="ORF">VF00_C0014G0001</name>
</gene>
<accession>A0A0G1X515</accession>
<proteinExistence type="predicted"/>
<dbReference type="Gene3D" id="2.40.260.10">
    <property type="entry name" value="Sortase"/>
    <property type="match status" value="1"/>
</dbReference>
<name>A0A0G1X515_UNCK3</name>
<organism evidence="2 3">
    <name type="scientific">candidate division Kazan bacterium GW2011_GWB1_52_7</name>
    <dbReference type="NCBI Taxonomy" id="1620414"/>
    <lineage>
        <taxon>Bacteria</taxon>
        <taxon>Bacteria division Kazan-3B-28</taxon>
    </lineage>
</organism>
<dbReference type="EMBL" id="LCRB01000014">
    <property type="protein sequence ID" value="KKW26223.1"/>
    <property type="molecule type" value="Genomic_DNA"/>
</dbReference>
<evidence type="ECO:0008006" key="4">
    <source>
        <dbReference type="Google" id="ProtNLM"/>
    </source>
</evidence>